<keyword evidence="1" id="KW-1133">Transmembrane helix</keyword>
<organism evidence="2">
    <name type="scientific">bioreactor metagenome</name>
    <dbReference type="NCBI Taxonomy" id="1076179"/>
    <lineage>
        <taxon>unclassified sequences</taxon>
        <taxon>metagenomes</taxon>
        <taxon>ecological metagenomes</taxon>
    </lineage>
</organism>
<reference evidence="2" key="1">
    <citation type="submission" date="2019-08" db="EMBL/GenBank/DDBJ databases">
        <authorList>
            <person name="Kucharzyk K."/>
            <person name="Murdoch R.W."/>
            <person name="Higgins S."/>
            <person name="Loffler F."/>
        </authorList>
    </citation>
    <scope>NUCLEOTIDE SEQUENCE</scope>
</reference>
<gene>
    <name evidence="2" type="ORF">SDC9_205218</name>
</gene>
<dbReference type="AlphaFoldDB" id="A0A645JAN4"/>
<accession>A0A645JAN4</accession>
<evidence type="ECO:0000313" key="2">
    <source>
        <dbReference type="EMBL" id="MPN57524.1"/>
    </source>
</evidence>
<sequence length="106" mass="11986">MARVILWAHTVRKTAYTVIILNGWIPKGMFMKAGGDMKTTLSLTMRVHILFMNILCLLRQNGFLPHIPPMAGGWMLRRILAAPCSLTIGFGVISGRLLKRQIRRLL</sequence>
<name>A0A645JAN4_9ZZZZ</name>
<proteinExistence type="predicted"/>
<evidence type="ECO:0000256" key="1">
    <source>
        <dbReference type="SAM" id="Phobius"/>
    </source>
</evidence>
<protein>
    <submittedName>
        <fullName evidence="2">Uncharacterized protein</fullName>
    </submittedName>
</protein>
<keyword evidence="1" id="KW-0812">Transmembrane</keyword>
<feature type="transmembrane region" description="Helical" evidence="1">
    <location>
        <begin position="79"/>
        <end position="98"/>
    </location>
</feature>
<dbReference type="EMBL" id="VSSQ01129122">
    <property type="protein sequence ID" value="MPN57524.1"/>
    <property type="molecule type" value="Genomic_DNA"/>
</dbReference>
<feature type="transmembrane region" description="Helical" evidence="1">
    <location>
        <begin position="47"/>
        <end position="67"/>
    </location>
</feature>
<comment type="caution">
    <text evidence="2">The sequence shown here is derived from an EMBL/GenBank/DDBJ whole genome shotgun (WGS) entry which is preliminary data.</text>
</comment>
<keyword evidence="1" id="KW-0472">Membrane</keyword>